<feature type="compositionally biased region" description="Basic and acidic residues" evidence="1">
    <location>
        <begin position="681"/>
        <end position="697"/>
    </location>
</feature>
<feature type="compositionally biased region" description="Low complexity" evidence="1">
    <location>
        <begin position="906"/>
        <end position="917"/>
    </location>
</feature>
<dbReference type="Proteomes" id="UP000310708">
    <property type="component" value="Unassembled WGS sequence"/>
</dbReference>
<dbReference type="AlphaFoldDB" id="A0A4T0M0X0"/>
<evidence type="ECO:0000259" key="2">
    <source>
        <dbReference type="Pfam" id="PF09133"/>
    </source>
</evidence>
<evidence type="ECO:0000313" key="4">
    <source>
        <dbReference type="Proteomes" id="UP000310708"/>
    </source>
</evidence>
<name>A0A4T0M0X0_9BASI</name>
<feature type="compositionally biased region" description="Polar residues" evidence="1">
    <location>
        <begin position="113"/>
        <end position="132"/>
    </location>
</feature>
<comment type="caution">
    <text evidence="3">The sequence shown here is derived from an EMBL/GenBank/DDBJ whole genome shotgun (WGS) entry which is preliminary data.</text>
</comment>
<feature type="region of interest" description="Disordered" evidence="1">
    <location>
        <begin position="506"/>
        <end position="555"/>
    </location>
</feature>
<feature type="region of interest" description="Disordered" evidence="1">
    <location>
        <begin position="282"/>
        <end position="491"/>
    </location>
</feature>
<feature type="region of interest" description="Disordered" evidence="1">
    <location>
        <begin position="672"/>
        <end position="723"/>
    </location>
</feature>
<feature type="region of interest" description="Disordered" evidence="1">
    <location>
        <begin position="113"/>
        <end position="133"/>
    </location>
</feature>
<proteinExistence type="predicted"/>
<organism evidence="3 4">
    <name type="scientific">Wallemia mellicola</name>
    <dbReference type="NCBI Taxonomy" id="1708541"/>
    <lineage>
        <taxon>Eukaryota</taxon>
        <taxon>Fungi</taxon>
        <taxon>Dikarya</taxon>
        <taxon>Basidiomycota</taxon>
        <taxon>Wallemiomycotina</taxon>
        <taxon>Wallemiomycetes</taxon>
        <taxon>Wallemiales</taxon>
        <taxon>Wallemiaceae</taxon>
        <taxon>Wallemia</taxon>
    </lineage>
</organism>
<dbReference type="Pfam" id="PF09133">
    <property type="entry name" value="SANTA"/>
    <property type="match status" value="1"/>
</dbReference>
<protein>
    <recommendedName>
        <fullName evidence="2">SANTA domain-containing protein</fullName>
    </recommendedName>
</protein>
<feature type="region of interest" description="Disordered" evidence="1">
    <location>
        <begin position="577"/>
        <end position="645"/>
    </location>
</feature>
<feature type="compositionally biased region" description="Basic and acidic residues" evidence="1">
    <location>
        <begin position="523"/>
        <end position="555"/>
    </location>
</feature>
<gene>
    <name evidence="3" type="ORF">E3Q01_02037</name>
</gene>
<evidence type="ECO:0000256" key="1">
    <source>
        <dbReference type="SAM" id="MobiDB-lite"/>
    </source>
</evidence>
<evidence type="ECO:0000313" key="3">
    <source>
        <dbReference type="EMBL" id="TIC65640.1"/>
    </source>
</evidence>
<sequence>MDDYTINESFDNVFISEPTRKAIETARNTFVPPRNNASMNNPYNISHNLMSTQSSTSRQPRQSRFSLSALKWLPGAANTIKQQSIPESQPSIQLASQTHLPLSPDQSYYQQAEPSTSYTQFQQPAPQQLSATHTKDAVTEVTLTNWYIMRHISDQGRVGVAVGGYELDFSNSRKSARSKFFSIDIHKRTTETELIGSRNIRVNLIGMLSSTGCQGFPESVDELFASGFPENWKTILARAEDEFYIGKLKERHRTIHSMSKVPENDISVKMEVDDLEIDEKPIVTPQKSQTTKLKEREARKARERRLREAREKEEKELQEKERREAREKKKREAREKEKREALEKERREKREKREKEKRQQEREKEKQKQKEKERVLRKEKEKHNEKEKEARRKTMHDKPSKLASQKLPVSSDDSRDELDLIPSVKAKPSIETLKKRKSAPMLNKAANNLPSEPQGTTPTPFTDLFTQRTHGIDKRKSRGPTNLFDEPNSPFRKLAEDQGLTFELPEHESVTFERNYLKRKKRDREEKEKLESVKRKKEDEEEQIRQEKIRQRAERQWYKEEEARLKMYNDQKRLFEVEQKKKEEQEQVRREEQEKERLRREEQEQERRLREEKERLLEISMQEKELEDHREAEERNATEKERLEGIDYVNQAQTQDMESHQWWLNTMVKETNEEQLQTDRSPQREKSTQVGEPKDIVQDINPKSQNIPPLSIKEKSQELEDQPNDTLQYENTEQEMLTSPMIFNQPEFSFESRGTRAFEQNISVEQPTNETPLPPVIPINSQLSQYEKSLDVEPVELQKQQKLSGGYEQEQADELQQDWSRQMNEELREQMDDYRNGPMQMFEIEGGLGTDLQNDEVVQTVEMNRSPVLKHRFLSSNVEEDDKVADDQIMREKSNSIAHVDEQLADSTSVNDVASVSDSEDDDTNESANEKATNAHSEAGSPQDRSLQNEKAGENLLESAKSIMKNLAFETIGGRSLRPRPKARYSRESKPTIVTTLNSNTFPRKVRVRPIRHYMSFSDEE</sequence>
<dbReference type="InterPro" id="IPR015216">
    <property type="entry name" value="SANTA"/>
</dbReference>
<accession>A0A4T0M0X0</accession>
<feature type="compositionally biased region" description="Polar residues" evidence="1">
    <location>
        <begin position="926"/>
        <end position="936"/>
    </location>
</feature>
<feature type="compositionally biased region" description="Polar residues" evidence="1">
    <location>
        <begin position="445"/>
        <end position="469"/>
    </location>
</feature>
<feature type="domain" description="SANTA" evidence="2">
    <location>
        <begin position="141"/>
        <end position="234"/>
    </location>
</feature>
<reference evidence="3 4" key="1">
    <citation type="submission" date="2019-03" db="EMBL/GenBank/DDBJ databases">
        <title>Sequencing 25 genomes of Wallemia mellicola.</title>
        <authorList>
            <person name="Gostincar C."/>
        </authorList>
    </citation>
    <scope>NUCLEOTIDE SEQUENCE [LARGE SCALE GENOMIC DNA]</scope>
    <source>
        <strain evidence="3 4">EXF-757</strain>
    </source>
</reference>
<dbReference type="EMBL" id="SPRX01000021">
    <property type="protein sequence ID" value="TIC65640.1"/>
    <property type="molecule type" value="Genomic_DNA"/>
</dbReference>
<feature type="compositionally biased region" description="Basic and acidic residues" evidence="1">
    <location>
        <begin position="292"/>
        <end position="400"/>
    </location>
</feature>
<feature type="region of interest" description="Disordered" evidence="1">
    <location>
        <begin position="904"/>
        <end position="955"/>
    </location>
</feature>